<feature type="binding site" evidence="7 8">
    <location>
        <position position="85"/>
    </location>
    <ligand>
        <name>S-adenosyl-L-methionine</name>
        <dbReference type="ChEBI" id="CHEBI:59789"/>
    </ligand>
</feature>
<dbReference type="Gene3D" id="3.40.50.150">
    <property type="entry name" value="Vaccinia Virus protein VP39"/>
    <property type="match status" value="1"/>
</dbReference>
<proteinExistence type="inferred from homology"/>
<gene>
    <name evidence="7" type="primary">rsmA</name>
    <name evidence="7" type="synonym">ksgA</name>
    <name evidence="10" type="ORF">SAMN05661077_2232</name>
</gene>
<feature type="binding site" evidence="7 8">
    <location>
        <position position="13"/>
    </location>
    <ligand>
        <name>S-adenosyl-L-methionine</name>
        <dbReference type="ChEBI" id="CHEBI:59789"/>
    </ligand>
</feature>
<feature type="domain" description="Ribosomal RNA adenine methylase transferase N-terminal" evidence="9">
    <location>
        <begin position="20"/>
        <end position="192"/>
    </location>
</feature>
<keyword evidence="1 7" id="KW-0963">Cytoplasm</keyword>
<keyword evidence="6 7" id="KW-0694">RNA-binding</keyword>
<dbReference type="GO" id="GO:0005829">
    <property type="term" value="C:cytosol"/>
    <property type="evidence" value="ECO:0007669"/>
    <property type="project" value="TreeGrafter"/>
</dbReference>
<evidence type="ECO:0000256" key="1">
    <source>
        <dbReference type="ARBA" id="ARBA00022490"/>
    </source>
</evidence>
<accession>A0A0N8PN65</accession>
<evidence type="ECO:0000256" key="2">
    <source>
        <dbReference type="ARBA" id="ARBA00022552"/>
    </source>
</evidence>
<reference evidence="11" key="1">
    <citation type="submission" date="2016-10" db="EMBL/GenBank/DDBJ databases">
        <authorList>
            <person name="Varghese N."/>
        </authorList>
    </citation>
    <scope>NUCLEOTIDE SEQUENCE [LARGE SCALE GENOMIC DNA]</scope>
    <source>
        <strain evidence="11">HL 19</strain>
    </source>
</reference>
<evidence type="ECO:0000313" key="11">
    <source>
        <dbReference type="Proteomes" id="UP000183104"/>
    </source>
</evidence>
<dbReference type="GO" id="GO:0003723">
    <property type="term" value="F:RNA binding"/>
    <property type="evidence" value="ECO:0007669"/>
    <property type="project" value="UniProtKB-UniRule"/>
</dbReference>
<dbReference type="EC" id="2.1.1.182" evidence="7"/>
<evidence type="ECO:0000313" key="10">
    <source>
        <dbReference type="EMBL" id="SCY47799.1"/>
    </source>
</evidence>
<keyword evidence="3 7" id="KW-0489">Methyltransferase</keyword>
<protein>
    <recommendedName>
        <fullName evidence="7">Ribosomal RNA small subunit methyltransferase A</fullName>
        <ecNumber evidence="7">2.1.1.182</ecNumber>
    </recommendedName>
    <alternativeName>
        <fullName evidence="7">16S rRNA (adenine(1518)-N(6)/adenine(1519)-N(6))-dimethyltransferase</fullName>
    </alternativeName>
    <alternativeName>
        <fullName evidence="7">16S rRNA dimethyladenosine transferase</fullName>
    </alternativeName>
    <alternativeName>
        <fullName evidence="7">16S rRNA dimethylase</fullName>
    </alternativeName>
    <alternativeName>
        <fullName evidence="7">S-adenosylmethionine-6-N', N'-adenosyl(rRNA) dimethyltransferase</fullName>
    </alternativeName>
</protein>
<dbReference type="PATRIC" id="fig|381306.5.peg.2341"/>
<dbReference type="EMBL" id="FMUN01000006">
    <property type="protein sequence ID" value="SCY47799.1"/>
    <property type="molecule type" value="Genomic_DNA"/>
</dbReference>
<name>A0A0N8PN65_9GAMM</name>
<dbReference type="InterPro" id="IPR001737">
    <property type="entry name" value="KsgA/Erm"/>
</dbReference>
<feature type="binding site" evidence="7 8">
    <location>
        <position position="40"/>
    </location>
    <ligand>
        <name>S-adenosyl-L-methionine</name>
        <dbReference type="ChEBI" id="CHEBI:59789"/>
    </ligand>
</feature>
<dbReference type="FunFam" id="1.10.8.100:FF:000001">
    <property type="entry name" value="Ribosomal RNA small subunit methyltransferase A"/>
    <property type="match status" value="1"/>
</dbReference>
<dbReference type="InterPro" id="IPR023165">
    <property type="entry name" value="rRNA_Ade_diMease-like_C"/>
</dbReference>
<dbReference type="InterPro" id="IPR020596">
    <property type="entry name" value="rRNA_Ade_Mease_Trfase_CS"/>
</dbReference>
<evidence type="ECO:0000259" key="9">
    <source>
        <dbReference type="SMART" id="SM00650"/>
    </source>
</evidence>
<dbReference type="PANTHER" id="PTHR11727">
    <property type="entry name" value="DIMETHYLADENOSINE TRANSFERASE"/>
    <property type="match status" value="1"/>
</dbReference>
<evidence type="ECO:0000256" key="7">
    <source>
        <dbReference type="HAMAP-Rule" id="MF_00607"/>
    </source>
</evidence>
<keyword evidence="5 7" id="KW-0949">S-adenosyl-L-methionine</keyword>
<feature type="binding site" evidence="7 8">
    <location>
        <position position="107"/>
    </location>
    <ligand>
        <name>S-adenosyl-L-methionine</name>
        <dbReference type="ChEBI" id="CHEBI:59789"/>
    </ligand>
</feature>
<dbReference type="SMART" id="SM00650">
    <property type="entry name" value="rADc"/>
    <property type="match status" value="1"/>
</dbReference>
<keyword evidence="11" id="KW-1185">Reference proteome</keyword>
<dbReference type="SUPFAM" id="SSF53335">
    <property type="entry name" value="S-adenosyl-L-methionine-dependent methyltransferases"/>
    <property type="match status" value="1"/>
</dbReference>
<sequence>MEKHRPRKRFGQNFLRDGNIARKILDALDPDPADAVVEIGPGEGALTRLLLERLDRLDAIELDRDLIPALEGLAGGDRLRVQAADALAFDFRALAAERGRRLRVVGNLPYNISTPLLFHLLDQRDALSDMHFMLQREVVDRLAAQPGTKTYGRLSVMAQLDCAVTSLFRVPPGAFYPVPQVESAVVRLRLRPEDAPRPRDRTRFAEVVTRAFQARRKTLRNALRGLCDPSCLEAADIDPHLRAESLAVDDFIRLADRVTEGAGRPAES</sequence>
<dbReference type="Pfam" id="PF00398">
    <property type="entry name" value="RrnaAD"/>
    <property type="match status" value="1"/>
</dbReference>
<dbReference type="STRING" id="381306.AN478_05730"/>
<evidence type="ECO:0000256" key="3">
    <source>
        <dbReference type="ARBA" id="ARBA00022603"/>
    </source>
</evidence>
<evidence type="ECO:0000256" key="8">
    <source>
        <dbReference type="PROSITE-ProRule" id="PRU01026"/>
    </source>
</evidence>
<dbReference type="PROSITE" id="PS01131">
    <property type="entry name" value="RRNA_A_DIMETH"/>
    <property type="match status" value="1"/>
</dbReference>
<dbReference type="PANTHER" id="PTHR11727:SF7">
    <property type="entry name" value="DIMETHYLADENOSINE TRANSFERASE-RELATED"/>
    <property type="match status" value="1"/>
</dbReference>
<dbReference type="RefSeq" id="WP_054965657.1">
    <property type="nucleotide sequence ID" value="NZ_FMUN01000006.1"/>
</dbReference>
<comment type="similarity">
    <text evidence="7">Belongs to the class I-like SAM-binding methyltransferase superfamily. rRNA adenine N(6)-methyltransferase family. RsmA subfamily.</text>
</comment>
<dbReference type="Proteomes" id="UP000183104">
    <property type="component" value="Unassembled WGS sequence"/>
</dbReference>
<dbReference type="OrthoDB" id="9814755at2"/>
<comment type="subcellular location">
    <subcellularLocation>
        <location evidence="7">Cytoplasm</location>
    </subcellularLocation>
</comment>
<evidence type="ECO:0000256" key="6">
    <source>
        <dbReference type="ARBA" id="ARBA00022884"/>
    </source>
</evidence>
<dbReference type="PROSITE" id="PS51689">
    <property type="entry name" value="SAM_RNA_A_N6_MT"/>
    <property type="match status" value="1"/>
</dbReference>
<organism evidence="10 11">
    <name type="scientific">Thiohalorhabdus denitrificans</name>
    <dbReference type="NCBI Taxonomy" id="381306"/>
    <lineage>
        <taxon>Bacteria</taxon>
        <taxon>Pseudomonadati</taxon>
        <taxon>Pseudomonadota</taxon>
        <taxon>Gammaproteobacteria</taxon>
        <taxon>Thiohalorhabdales</taxon>
        <taxon>Thiohalorhabdaceae</taxon>
        <taxon>Thiohalorhabdus</taxon>
    </lineage>
</organism>
<comment type="function">
    <text evidence="7">Specifically dimethylates two adjacent adenosines (A1518 and A1519) in the loop of a conserved hairpin near the 3'-end of 16S rRNA in the 30S particle. May play a critical role in biogenesis of 30S subunits.</text>
</comment>
<dbReference type="InterPro" id="IPR029063">
    <property type="entry name" value="SAM-dependent_MTases_sf"/>
</dbReference>
<feature type="binding site" evidence="7 8">
    <location>
        <position position="61"/>
    </location>
    <ligand>
        <name>S-adenosyl-L-methionine</name>
        <dbReference type="ChEBI" id="CHEBI:59789"/>
    </ligand>
</feature>
<dbReference type="InterPro" id="IPR011530">
    <property type="entry name" value="rRNA_adenine_dimethylase"/>
</dbReference>
<dbReference type="InterPro" id="IPR020598">
    <property type="entry name" value="rRNA_Ade_methylase_Trfase_N"/>
</dbReference>
<keyword evidence="2 7" id="KW-0698">rRNA processing</keyword>
<dbReference type="NCBIfam" id="TIGR00755">
    <property type="entry name" value="ksgA"/>
    <property type="match status" value="1"/>
</dbReference>
<evidence type="ECO:0000256" key="4">
    <source>
        <dbReference type="ARBA" id="ARBA00022679"/>
    </source>
</evidence>
<comment type="catalytic activity">
    <reaction evidence="7">
        <text>adenosine(1518)/adenosine(1519) in 16S rRNA + 4 S-adenosyl-L-methionine = N(6)-dimethyladenosine(1518)/N(6)-dimethyladenosine(1519) in 16S rRNA + 4 S-adenosyl-L-homocysteine + 4 H(+)</text>
        <dbReference type="Rhea" id="RHEA:19609"/>
        <dbReference type="Rhea" id="RHEA-COMP:10232"/>
        <dbReference type="Rhea" id="RHEA-COMP:10233"/>
        <dbReference type="ChEBI" id="CHEBI:15378"/>
        <dbReference type="ChEBI" id="CHEBI:57856"/>
        <dbReference type="ChEBI" id="CHEBI:59789"/>
        <dbReference type="ChEBI" id="CHEBI:74411"/>
        <dbReference type="ChEBI" id="CHEBI:74493"/>
        <dbReference type="EC" id="2.1.1.182"/>
    </reaction>
</comment>
<evidence type="ECO:0000256" key="5">
    <source>
        <dbReference type="ARBA" id="ARBA00022691"/>
    </source>
</evidence>
<keyword evidence="4 7" id="KW-0808">Transferase</keyword>
<dbReference type="GO" id="GO:0052908">
    <property type="term" value="F:16S rRNA (adenine(1518)-N(6)/adenine(1519)-N(6))-dimethyltransferase activity"/>
    <property type="evidence" value="ECO:0007669"/>
    <property type="project" value="UniProtKB-EC"/>
</dbReference>
<dbReference type="Gene3D" id="1.10.8.100">
    <property type="entry name" value="Ribosomal RNA adenine dimethylase-like, domain 2"/>
    <property type="match status" value="1"/>
</dbReference>
<dbReference type="AlphaFoldDB" id="A0A0N8PN65"/>
<dbReference type="HAMAP" id="MF_00607">
    <property type="entry name" value="16SrRNA_methyltr_A"/>
    <property type="match status" value="1"/>
</dbReference>
<feature type="binding site" evidence="7 8">
    <location>
        <position position="15"/>
    </location>
    <ligand>
        <name>S-adenosyl-L-methionine</name>
        <dbReference type="ChEBI" id="CHEBI:59789"/>
    </ligand>
</feature>